<evidence type="ECO:0000256" key="1">
    <source>
        <dbReference type="SAM" id="Phobius"/>
    </source>
</evidence>
<reference evidence="4" key="3">
    <citation type="submission" date="2025-04" db="UniProtKB">
        <authorList>
            <consortium name="RefSeq"/>
        </authorList>
    </citation>
    <scope>IDENTIFICATION</scope>
    <source>
        <strain evidence="4">CBS 781.70</strain>
    </source>
</reference>
<keyword evidence="1" id="KW-0472">Membrane</keyword>
<dbReference type="OrthoDB" id="5242705at2759"/>
<keyword evidence="1" id="KW-0812">Transmembrane</keyword>
<dbReference type="RefSeq" id="XP_033531476.1">
    <property type="nucleotide sequence ID" value="XM_033675703.1"/>
</dbReference>
<dbReference type="EMBL" id="ML975170">
    <property type="protein sequence ID" value="KAF1809845.1"/>
    <property type="molecule type" value="Genomic_DNA"/>
</dbReference>
<dbReference type="Proteomes" id="UP000504638">
    <property type="component" value="Unplaced"/>
</dbReference>
<name>A0A6G1FVB9_9PEZI</name>
<keyword evidence="3" id="KW-1185">Reference proteome</keyword>
<feature type="non-terminal residue" evidence="2">
    <location>
        <position position="96"/>
    </location>
</feature>
<dbReference type="GeneID" id="54416273"/>
<protein>
    <submittedName>
        <fullName evidence="2 4">Uncharacterized protein</fullName>
    </submittedName>
</protein>
<proteinExistence type="predicted"/>
<accession>A0A6G1FVB9</accession>
<dbReference type="PANTHER" id="PTHR35394">
    <property type="entry name" value="DUF3176 DOMAIN-CONTAINING PROTEIN"/>
    <property type="match status" value="1"/>
</dbReference>
<sequence length="96" mass="10855">WWWELVGWFLGSVALGAIFLLLIIYQDQAFDNWDGALQLSTVVAVLSQAAQSFLAISISSCIGQSKWFLLRERNRMIELETFDEASRGPEGSLKMI</sequence>
<feature type="non-terminal residue" evidence="2">
    <location>
        <position position="1"/>
    </location>
</feature>
<gene>
    <name evidence="2 4" type="ORF">P152DRAFT_379587</name>
</gene>
<feature type="transmembrane region" description="Helical" evidence="1">
    <location>
        <begin position="6"/>
        <end position="25"/>
    </location>
</feature>
<dbReference type="Pfam" id="PF11374">
    <property type="entry name" value="DUF3176"/>
    <property type="match status" value="1"/>
</dbReference>
<organism evidence="2">
    <name type="scientific">Eremomyces bilateralis CBS 781.70</name>
    <dbReference type="NCBI Taxonomy" id="1392243"/>
    <lineage>
        <taxon>Eukaryota</taxon>
        <taxon>Fungi</taxon>
        <taxon>Dikarya</taxon>
        <taxon>Ascomycota</taxon>
        <taxon>Pezizomycotina</taxon>
        <taxon>Dothideomycetes</taxon>
        <taxon>Dothideomycetes incertae sedis</taxon>
        <taxon>Eremomycetales</taxon>
        <taxon>Eremomycetaceae</taxon>
        <taxon>Eremomyces</taxon>
    </lineage>
</organism>
<keyword evidence="1" id="KW-1133">Transmembrane helix</keyword>
<reference evidence="4" key="2">
    <citation type="submission" date="2020-04" db="EMBL/GenBank/DDBJ databases">
        <authorList>
            <consortium name="NCBI Genome Project"/>
        </authorList>
    </citation>
    <scope>NUCLEOTIDE SEQUENCE</scope>
    <source>
        <strain evidence="4">CBS 781.70</strain>
    </source>
</reference>
<dbReference type="PANTHER" id="PTHR35394:SF5">
    <property type="entry name" value="DUF3176 DOMAIN-CONTAINING PROTEIN"/>
    <property type="match status" value="1"/>
</dbReference>
<evidence type="ECO:0000313" key="3">
    <source>
        <dbReference type="Proteomes" id="UP000504638"/>
    </source>
</evidence>
<dbReference type="InterPro" id="IPR021514">
    <property type="entry name" value="DUF3176"/>
</dbReference>
<evidence type="ECO:0000313" key="2">
    <source>
        <dbReference type="EMBL" id="KAF1809845.1"/>
    </source>
</evidence>
<evidence type="ECO:0000313" key="4">
    <source>
        <dbReference type="RefSeq" id="XP_033531476.1"/>
    </source>
</evidence>
<dbReference type="AlphaFoldDB" id="A0A6G1FVB9"/>
<reference evidence="2 4" key="1">
    <citation type="submission" date="2020-01" db="EMBL/GenBank/DDBJ databases">
        <authorList>
            <consortium name="DOE Joint Genome Institute"/>
            <person name="Haridas S."/>
            <person name="Albert R."/>
            <person name="Binder M."/>
            <person name="Bloem J."/>
            <person name="Labutti K."/>
            <person name="Salamov A."/>
            <person name="Andreopoulos B."/>
            <person name="Baker S.E."/>
            <person name="Barry K."/>
            <person name="Bills G."/>
            <person name="Bluhm B.H."/>
            <person name="Cannon C."/>
            <person name="Castanera R."/>
            <person name="Culley D.E."/>
            <person name="Daum C."/>
            <person name="Ezra D."/>
            <person name="Gonzalez J.B."/>
            <person name="Henrissat B."/>
            <person name="Kuo A."/>
            <person name="Liang C."/>
            <person name="Lipzen A."/>
            <person name="Lutzoni F."/>
            <person name="Magnuson J."/>
            <person name="Mondo S."/>
            <person name="Nolan M."/>
            <person name="Ohm R."/>
            <person name="Pangilinan J."/>
            <person name="Park H.-J."/>
            <person name="Ramirez L."/>
            <person name="Alfaro M."/>
            <person name="Sun H."/>
            <person name="Tritt A."/>
            <person name="Yoshinaga Y."/>
            <person name="Zwiers L.-H."/>
            <person name="Turgeon B.G."/>
            <person name="Goodwin S.B."/>
            <person name="Spatafora J.W."/>
            <person name="Crous P.W."/>
            <person name="Grigoriev I.V."/>
        </authorList>
    </citation>
    <scope>NUCLEOTIDE SEQUENCE</scope>
    <source>
        <strain evidence="2 4">CBS 781.70</strain>
    </source>
</reference>